<feature type="transmembrane region" description="Helical" evidence="1">
    <location>
        <begin position="9"/>
        <end position="26"/>
    </location>
</feature>
<feature type="transmembrane region" description="Helical" evidence="1">
    <location>
        <begin position="32"/>
        <end position="53"/>
    </location>
</feature>
<dbReference type="EMBL" id="BARS01046245">
    <property type="protein sequence ID" value="GAG40933.1"/>
    <property type="molecule type" value="Genomic_DNA"/>
</dbReference>
<proteinExistence type="predicted"/>
<reference evidence="2" key="1">
    <citation type="journal article" date="2014" name="Front. Microbiol.">
        <title>High frequency of phylogenetically diverse reductive dehalogenase-homologous genes in deep subseafloor sedimentary metagenomes.</title>
        <authorList>
            <person name="Kawai M."/>
            <person name="Futagami T."/>
            <person name="Toyoda A."/>
            <person name="Takaki Y."/>
            <person name="Nishi S."/>
            <person name="Hori S."/>
            <person name="Arai W."/>
            <person name="Tsubouchi T."/>
            <person name="Morono Y."/>
            <person name="Uchiyama I."/>
            <person name="Ito T."/>
            <person name="Fujiyama A."/>
            <person name="Inagaki F."/>
            <person name="Takami H."/>
        </authorList>
    </citation>
    <scope>NUCLEOTIDE SEQUENCE</scope>
    <source>
        <strain evidence="2">Expedition CK06-06</strain>
    </source>
</reference>
<organism evidence="2">
    <name type="scientific">marine sediment metagenome</name>
    <dbReference type="NCBI Taxonomy" id="412755"/>
    <lineage>
        <taxon>unclassified sequences</taxon>
        <taxon>metagenomes</taxon>
        <taxon>ecological metagenomes</taxon>
    </lineage>
</organism>
<keyword evidence="1" id="KW-0812">Transmembrane</keyword>
<keyword evidence="1" id="KW-1133">Transmembrane helix</keyword>
<protein>
    <submittedName>
        <fullName evidence="2">Uncharacterized protein</fullName>
    </submittedName>
</protein>
<accession>X0XWI3</accession>
<comment type="caution">
    <text evidence="2">The sequence shown here is derived from an EMBL/GenBank/DDBJ whole genome shotgun (WGS) entry which is preliminary data.</text>
</comment>
<evidence type="ECO:0000313" key="2">
    <source>
        <dbReference type="EMBL" id="GAG40933.1"/>
    </source>
</evidence>
<dbReference type="PROSITE" id="PS51257">
    <property type="entry name" value="PROKAR_LIPOPROTEIN"/>
    <property type="match status" value="1"/>
</dbReference>
<name>X0XWI3_9ZZZZ</name>
<sequence length="68" mass="7736">MTRRQIESLVAWIMLAVATAIGALFPTSQACIFILGCLMLVVWFWLRPIRIVTDFIASRKLKKAKKAK</sequence>
<gene>
    <name evidence="2" type="ORF">S01H1_69635</name>
</gene>
<dbReference type="AlphaFoldDB" id="X0XWI3"/>
<keyword evidence="1" id="KW-0472">Membrane</keyword>
<feature type="non-terminal residue" evidence="2">
    <location>
        <position position="68"/>
    </location>
</feature>
<evidence type="ECO:0000256" key="1">
    <source>
        <dbReference type="SAM" id="Phobius"/>
    </source>
</evidence>